<dbReference type="Gene3D" id="2.170.140.10">
    <property type="entry name" value="Chitin binding domain"/>
    <property type="match status" value="1"/>
</dbReference>
<name>A0A553PMM9_TIGCA</name>
<feature type="domain" description="Chitin-binding type-2" evidence="3">
    <location>
        <begin position="58"/>
        <end position="120"/>
    </location>
</feature>
<feature type="signal peptide" evidence="2">
    <location>
        <begin position="1"/>
        <end position="16"/>
    </location>
</feature>
<feature type="region of interest" description="Disordered" evidence="1">
    <location>
        <begin position="134"/>
        <end position="165"/>
    </location>
</feature>
<keyword evidence="2" id="KW-0732">Signal</keyword>
<reference evidence="4 5" key="1">
    <citation type="journal article" date="2018" name="Nat. Ecol. Evol.">
        <title>Genomic signatures of mitonuclear coevolution across populations of Tigriopus californicus.</title>
        <authorList>
            <person name="Barreto F.S."/>
            <person name="Watson E.T."/>
            <person name="Lima T.G."/>
            <person name="Willett C.S."/>
            <person name="Edmands S."/>
            <person name="Li W."/>
            <person name="Burton R.S."/>
        </authorList>
    </citation>
    <scope>NUCLEOTIDE SEQUENCE [LARGE SCALE GENOMIC DNA]</scope>
    <source>
        <strain evidence="4 5">San Diego</strain>
    </source>
</reference>
<keyword evidence="5" id="KW-1185">Reference proteome</keyword>
<evidence type="ECO:0000313" key="5">
    <source>
        <dbReference type="Proteomes" id="UP000318571"/>
    </source>
</evidence>
<evidence type="ECO:0000256" key="1">
    <source>
        <dbReference type="SAM" id="MobiDB-lite"/>
    </source>
</evidence>
<accession>A0A553PMM9</accession>
<evidence type="ECO:0000259" key="3">
    <source>
        <dbReference type="PROSITE" id="PS50940"/>
    </source>
</evidence>
<evidence type="ECO:0000256" key="2">
    <source>
        <dbReference type="SAM" id="SignalP"/>
    </source>
</evidence>
<dbReference type="Pfam" id="PF01607">
    <property type="entry name" value="CBM_14"/>
    <property type="match status" value="1"/>
</dbReference>
<gene>
    <name evidence="4" type="ORF">TCAL_13196</name>
</gene>
<dbReference type="InterPro" id="IPR036508">
    <property type="entry name" value="Chitin-bd_dom_sf"/>
</dbReference>
<dbReference type="Proteomes" id="UP000318571">
    <property type="component" value="Chromosome 11"/>
</dbReference>
<dbReference type="SMART" id="SM00494">
    <property type="entry name" value="ChtBD2"/>
    <property type="match status" value="1"/>
</dbReference>
<dbReference type="PANTHER" id="PTHR22933">
    <property type="entry name" value="FI18007P1-RELATED"/>
    <property type="match status" value="1"/>
</dbReference>
<dbReference type="SUPFAM" id="SSF57625">
    <property type="entry name" value="Invertebrate chitin-binding proteins"/>
    <property type="match status" value="1"/>
</dbReference>
<dbReference type="InterPro" id="IPR052976">
    <property type="entry name" value="Scoloptoxin-like"/>
</dbReference>
<evidence type="ECO:0000313" key="4">
    <source>
        <dbReference type="EMBL" id="TRY78919.1"/>
    </source>
</evidence>
<proteinExistence type="predicted"/>
<dbReference type="PANTHER" id="PTHR22933:SF43">
    <property type="entry name" value="LP10131P"/>
    <property type="match status" value="1"/>
</dbReference>
<dbReference type="PROSITE" id="PS50940">
    <property type="entry name" value="CHIT_BIND_II"/>
    <property type="match status" value="1"/>
</dbReference>
<feature type="compositionally biased region" description="Polar residues" evidence="1">
    <location>
        <begin position="151"/>
        <end position="165"/>
    </location>
</feature>
<dbReference type="GO" id="GO:0008061">
    <property type="term" value="F:chitin binding"/>
    <property type="evidence" value="ECO:0007669"/>
    <property type="project" value="InterPro"/>
</dbReference>
<dbReference type="GO" id="GO:0005576">
    <property type="term" value="C:extracellular region"/>
    <property type="evidence" value="ECO:0007669"/>
    <property type="project" value="InterPro"/>
</dbReference>
<protein>
    <recommendedName>
        <fullName evidence="3">Chitin-binding type-2 domain-containing protein</fullName>
    </recommendedName>
</protein>
<comment type="caution">
    <text evidence="4">The sequence shown here is derived from an EMBL/GenBank/DDBJ whole genome shotgun (WGS) entry which is preliminary data.</text>
</comment>
<sequence>MISLALILVCATLTCGQEEEVDHDHAHHSGNPLDWLRDSVPGEPGVDYPIFNEVQDTAFSCEDRVFGGYYADPGMGCQGYHVCLNHGNNARKLSFLCPNGTIFQQSKLTCEWWFNVDCTEAQSSYNVNDLIGTGDSLPESNDLGPKRPIPTRNNDNVNPNRRSRK</sequence>
<dbReference type="AlphaFoldDB" id="A0A553PMM9"/>
<dbReference type="EMBL" id="VCGU01000003">
    <property type="protein sequence ID" value="TRY78919.1"/>
    <property type="molecule type" value="Genomic_DNA"/>
</dbReference>
<organism evidence="4 5">
    <name type="scientific">Tigriopus californicus</name>
    <name type="common">Marine copepod</name>
    <dbReference type="NCBI Taxonomy" id="6832"/>
    <lineage>
        <taxon>Eukaryota</taxon>
        <taxon>Metazoa</taxon>
        <taxon>Ecdysozoa</taxon>
        <taxon>Arthropoda</taxon>
        <taxon>Crustacea</taxon>
        <taxon>Multicrustacea</taxon>
        <taxon>Hexanauplia</taxon>
        <taxon>Copepoda</taxon>
        <taxon>Harpacticoida</taxon>
        <taxon>Harpacticidae</taxon>
        <taxon>Tigriopus</taxon>
    </lineage>
</organism>
<feature type="chain" id="PRO_5021811341" description="Chitin-binding type-2 domain-containing protein" evidence="2">
    <location>
        <begin position="17"/>
        <end position="165"/>
    </location>
</feature>
<dbReference type="InterPro" id="IPR002557">
    <property type="entry name" value="Chitin-bd_dom"/>
</dbReference>